<feature type="domain" description="PAS" evidence="9">
    <location>
        <begin position="149"/>
        <end position="196"/>
    </location>
</feature>
<evidence type="ECO:0000256" key="2">
    <source>
        <dbReference type="ARBA" id="ARBA00022797"/>
    </source>
</evidence>
<dbReference type="SUPFAM" id="SSF46689">
    <property type="entry name" value="Homeodomain-like"/>
    <property type="match status" value="1"/>
</dbReference>
<sequence>MGDQQVIGIGCFAAKAEESPGTAEKFTARGVLLKRGGIEMLTKMDLGVAILDKEGFVTYANDTIRRWLGQSSGRLIKAGFELILPNQRLSDILNSGEPMDWRVVLGELDLQIHAYPHEDESNESGILLIAYNTVPIRIMQERLHEMKAVADELDAIFQNSYDAIYIVDQNGITLKTNDAIERLTGIPKEYYIGKDLRYLEKRGVVQKSVSFEVMKQKKPVTVIQENALGRAILITGSPVFNEQGEVIRVVTNLRDITELNRLREELSQLRKFHFGEDPVIVVSNSMEKVMELALRVADTDTTVLLLGESGVGKEVVARMIHRNSGRYEKGAFIKVNCGAIPPELLESELFGYESGAFTGAKKEGKPGMFELAHEGTLFLDEIGEMPLHLQVKLLRVLQEQEFHRVGGVKPIKVNARIIAATNRDLKKMVSEGAFREDLYYRLYVVPIEIPPLRKRKEDILPLIEFYLDKFNRKYRSDKTLTTDTLTILQQYEWPGNIRELANLIERLLVINPSHEIRPEHLPDLSIGSTLPVDREAVEQSVEAKTAQAVPLDQVENGGLQAAVEQFEREILASAYEQYGSSYEVAKALNISQSTAIRKAYKYGIRLKGEEE</sequence>
<dbReference type="InterPro" id="IPR035965">
    <property type="entry name" value="PAS-like_dom_sf"/>
</dbReference>
<dbReference type="InterPro" id="IPR000700">
    <property type="entry name" value="PAS-assoc_C"/>
</dbReference>
<keyword evidence="2" id="KW-0058">Aromatic hydrocarbons catabolism</keyword>
<dbReference type="InterPro" id="IPR025944">
    <property type="entry name" value="Sigma_54_int_dom_CS"/>
</dbReference>
<dbReference type="PANTHER" id="PTHR32071">
    <property type="entry name" value="TRANSCRIPTIONAL REGULATORY PROTEIN"/>
    <property type="match status" value="1"/>
</dbReference>
<dbReference type="Proteomes" id="UP001596002">
    <property type="component" value="Unassembled WGS sequence"/>
</dbReference>
<dbReference type="Gene3D" id="1.10.10.60">
    <property type="entry name" value="Homeodomain-like"/>
    <property type="match status" value="1"/>
</dbReference>
<dbReference type="PROSITE" id="PS00675">
    <property type="entry name" value="SIGMA54_INTERACT_1"/>
    <property type="match status" value="1"/>
</dbReference>
<dbReference type="Pfam" id="PF00158">
    <property type="entry name" value="Sigma54_activat"/>
    <property type="match status" value="1"/>
</dbReference>
<feature type="domain" description="PAC" evidence="10">
    <location>
        <begin position="216"/>
        <end position="268"/>
    </location>
</feature>
<dbReference type="InterPro" id="IPR025662">
    <property type="entry name" value="Sigma_54_int_dom_ATP-bd_1"/>
</dbReference>
<evidence type="ECO:0000259" key="10">
    <source>
        <dbReference type="PROSITE" id="PS50113"/>
    </source>
</evidence>
<dbReference type="Pfam" id="PF13188">
    <property type="entry name" value="PAS_8"/>
    <property type="match status" value="1"/>
</dbReference>
<evidence type="ECO:0000259" key="9">
    <source>
        <dbReference type="PROSITE" id="PS50112"/>
    </source>
</evidence>
<dbReference type="PROSITE" id="PS00688">
    <property type="entry name" value="SIGMA54_INTERACT_3"/>
    <property type="match status" value="1"/>
</dbReference>
<comment type="caution">
    <text evidence="11">The sequence shown here is derived from an EMBL/GenBank/DDBJ whole genome shotgun (WGS) entry which is preliminary data.</text>
</comment>
<dbReference type="SUPFAM" id="SSF52540">
    <property type="entry name" value="P-loop containing nucleoside triphosphate hydrolases"/>
    <property type="match status" value="1"/>
</dbReference>
<evidence type="ECO:0000256" key="5">
    <source>
        <dbReference type="ARBA" id="ARBA00023125"/>
    </source>
</evidence>
<dbReference type="PROSITE" id="PS50113">
    <property type="entry name" value="PAC"/>
    <property type="match status" value="1"/>
</dbReference>
<dbReference type="InterPro" id="IPR009057">
    <property type="entry name" value="Homeodomain-like_sf"/>
</dbReference>
<dbReference type="InterPro" id="IPR000014">
    <property type="entry name" value="PAS"/>
</dbReference>
<dbReference type="InterPro" id="IPR025943">
    <property type="entry name" value="Sigma_54_int_dom_ATP-bd_2"/>
</dbReference>
<dbReference type="Gene3D" id="1.10.8.60">
    <property type="match status" value="1"/>
</dbReference>
<dbReference type="Pfam" id="PF18024">
    <property type="entry name" value="HTH_50"/>
    <property type="match status" value="1"/>
</dbReference>
<evidence type="ECO:0000256" key="7">
    <source>
        <dbReference type="ARBA" id="ARBA00029500"/>
    </source>
</evidence>
<keyword evidence="3" id="KW-0067">ATP-binding</keyword>
<evidence type="ECO:0000313" key="11">
    <source>
        <dbReference type="EMBL" id="MFC4770286.1"/>
    </source>
</evidence>
<keyword evidence="1" id="KW-0547">Nucleotide-binding</keyword>
<keyword evidence="5" id="KW-0238">DNA-binding</keyword>
<dbReference type="InterPro" id="IPR027417">
    <property type="entry name" value="P-loop_NTPase"/>
</dbReference>
<dbReference type="Gene3D" id="3.30.450.20">
    <property type="entry name" value="PAS domain"/>
    <property type="match status" value="2"/>
</dbReference>
<dbReference type="SUPFAM" id="SSF55785">
    <property type="entry name" value="PYP-like sensor domain (PAS domain)"/>
    <property type="match status" value="2"/>
</dbReference>
<name>A0ABV9Q878_9BACL</name>
<dbReference type="NCBIfam" id="TIGR00229">
    <property type="entry name" value="sensory_box"/>
    <property type="match status" value="1"/>
</dbReference>
<evidence type="ECO:0000256" key="1">
    <source>
        <dbReference type="ARBA" id="ARBA00022741"/>
    </source>
</evidence>
<evidence type="ECO:0000313" key="12">
    <source>
        <dbReference type="Proteomes" id="UP001596002"/>
    </source>
</evidence>
<dbReference type="Pfam" id="PF13426">
    <property type="entry name" value="PAS_9"/>
    <property type="match status" value="1"/>
</dbReference>
<evidence type="ECO:0000256" key="3">
    <source>
        <dbReference type="ARBA" id="ARBA00022840"/>
    </source>
</evidence>
<dbReference type="InterPro" id="IPR002078">
    <property type="entry name" value="Sigma_54_int"/>
</dbReference>
<dbReference type="InterPro" id="IPR058031">
    <property type="entry name" value="AAA_lid_NorR"/>
</dbReference>
<dbReference type="PROSITE" id="PS50045">
    <property type="entry name" value="SIGMA54_INTERACT_4"/>
    <property type="match status" value="1"/>
</dbReference>
<dbReference type="PROSITE" id="PS00676">
    <property type="entry name" value="SIGMA54_INTERACT_2"/>
    <property type="match status" value="1"/>
</dbReference>
<dbReference type="CDD" id="cd00009">
    <property type="entry name" value="AAA"/>
    <property type="match status" value="1"/>
</dbReference>
<dbReference type="InterPro" id="IPR003593">
    <property type="entry name" value="AAA+_ATPase"/>
</dbReference>
<evidence type="ECO:0000256" key="6">
    <source>
        <dbReference type="ARBA" id="ARBA00023163"/>
    </source>
</evidence>
<feature type="domain" description="Sigma-54 factor interaction" evidence="8">
    <location>
        <begin position="279"/>
        <end position="509"/>
    </location>
</feature>
<dbReference type="PROSITE" id="PS50112">
    <property type="entry name" value="PAS"/>
    <property type="match status" value="1"/>
</dbReference>
<dbReference type="InterPro" id="IPR030828">
    <property type="entry name" value="HTH_TyrR"/>
</dbReference>
<dbReference type="EMBL" id="JBHSHC010000158">
    <property type="protein sequence ID" value="MFC4770286.1"/>
    <property type="molecule type" value="Genomic_DNA"/>
</dbReference>
<proteinExistence type="predicted"/>
<evidence type="ECO:0000259" key="8">
    <source>
        <dbReference type="PROSITE" id="PS50045"/>
    </source>
</evidence>
<accession>A0ABV9Q878</accession>
<dbReference type="SMART" id="SM00382">
    <property type="entry name" value="AAA"/>
    <property type="match status" value="1"/>
</dbReference>
<organism evidence="11 12">
    <name type="scientific">Effusibacillus consociatus</name>
    <dbReference type="NCBI Taxonomy" id="1117041"/>
    <lineage>
        <taxon>Bacteria</taxon>
        <taxon>Bacillati</taxon>
        <taxon>Bacillota</taxon>
        <taxon>Bacilli</taxon>
        <taxon>Bacillales</taxon>
        <taxon>Alicyclobacillaceae</taxon>
        <taxon>Effusibacillus</taxon>
    </lineage>
</organism>
<evidence type="ECO:0000256" key="4">
    <source>
        <dbReference type="ARBA" id="ARBA00023015"/>
    </source>
</evidence>
<dbReference type="Gene3D" id="3.40.50.300">
    <property type="entry name" value="P-loop containing nucleotide triphosphate hydrolases"/>
    <property type="match status" value="1"/>
</dbReference>
<dbReference type="CDD" id="cd00130">
    <property type="entry name" value="PAS"/>
    <property type="match status" value="2"/>
</dbReference>
<protein>
    <recommendedName>
        <fullName evidence="7">HTH-type transcriptional regulatory protein TyrR</fullName>
    </recommendedName>
</protein>
<gene>
    <name evidence="11" type="ORF">ACFO8Q_23700</name>
</gene>
<dbReference type="Pfam" id="PF25601">
    <property type="entry name" value="AAA_lid_14"/>
    <property type="match status" value="1"/>
</dbReference>
<keyword evidence="6" id="KW-0804">Transcription</keyword>
<keyword evidence="12" id="KW-1185">Reference proteome</keyword>
<dbReference type="PANTHER" id="PTHR32071:SF57">
    <property type="entry name" value="C4-DICARBOXYLATE TRANSPORT TRANSCRIPTIONAL REGULATORY PROTEIN DCTD"/>
    <property type="match status" value="1"/>
</dbReference>
<keyword evidence="4" id="KW-0805">Transcription regulation</keyword>
<dbReference type="SMART" id="SM00091">
    <property type="entry name" value="PAS"/>
    <property type="match status" value="2"/>
</dbReference>
<reference evidence="12" key="1">
    <citation type="journal article" date="2019" name="Int. J. Syst. Evol. Microbiol.">
        <title>The Global Catalogue of Microorganisms (GCM) 10K type strain sequencing project: providing services to taxonomists for standard genome sequencing and annotation.</title>
        <authorList>
            <consortium name="The Broad Institute Genomics Platform"/>
            <consortium name="The Broad Institute Genome Sequencing Center for Infectious Disease"/>
            <person name="Wu L."/>
            <person name="Ma J."/>
        </authorList>
    </citation>
    <scope>NUCLEOTIDE SEQUENCE [LARGE SCALE GENOMIC DNA]</scope>
    <source>
        <strain evidence="12">WYCCWR 12678</strain>
    </source>
</reference>